<evidence type="ECO:0000256" key="2">
    <source>
        <dbReference type="ARBA" id="ARBA00022723"/>
    </source>
</evidence>
<evidence type="ECO:0000256" key="3">
    <source>
        <dbReference type="ARBA" id="ARBA00022801"/>
    </source>
</evidence>
<evidence type="ECO:0000256" key="4">
    <source>
        <dbReference type="ARBA" id="ARBA00022833"/>
    </source>
</evidence>
<sequence length="459" mass="51151">MKTYYFKGILQNTGWVENTGIKVNDEGLITAIFSFDPQDISIEICNGFAIPGFQNAHSHAFQYAMAGLAERHEGNNNRDDFWGWREAMYRLALSIDPDQMRAIATMLYAEMARHGYTNVAEFHYVHHDQSGKPYTDLAEMGSSLIAAAKTVGIGITLIPVFYQKGGFGQQPTDRQKRFISPTIDEYLKLLEASKASCKHYEHANVGIGIHSMRGVESSDIAEIATSSPQDIPFHMHIAEQLKEVEDAVHYLGKRPVEWLLEHLDLNERFHLIHATHLTAKETIGLAKSKANVVLCPSTEGNLGDGLFPLRNYQEAGGKWSIGTDSHISLNPFEELRLLDYGQRLISHKRNTYFSKEQSDGGTYALEMATLAGRKAMGNFTSDFFALGKPLDACIIDASAPLIATSSLQNLSSTIVYATDAALQTNTISHGETIVYNGHHKEHERIVKNFTSVIEQLKNR</sequence>
<dbReference type="Gene3D" id="3.20.20.140">
    <property type="entry name" value="Metal-dependent hydrolases"/>
    <property type="match status" value="1"/>
</dbReference>
<dbReference type="InterPro" id="IPR032466">
    <property type="entry name" value="Metal_Hydrolase"/>
</dbReference>
<dbReference type="GO" id="GO:0005829">
    <property type="term" value="C:cytosol"/>
    <property type="evidence" value="ECO:0007669"/>
    <property type="project" value="TreeGrafter"/>
</dbReference>
<feature type="domain" description="Amidohydrolase-related" evidence="5">
    <location>
        <begin position="49"/>
        <end position="431"/>
    </location>
</feature>
<dbReference type="PANTHER" id="PTHR11271:SF48">
    <property type="entry name" value="AMIDOHYDROLASE-RELATED DOMAIN-CONTAINING PROTEIN"/>
    <property type="match status" value="1"/>
</dbReference>
<evidence type="ECO:0000313" key="6">
    <source>
        <dbReference type="EMBL" id="VAW12125.1"/>
    </source>
</evidence>
<gene>
    <name evidence="6" type="ORF">MNBD_BACTEROID03-1149</name>
</gene>
<keyword evidence="2" id="KW-0479">Metal-binding</keyword>
<keyword evidence="4" id="KW-0862">Zinc</keyword>
<dbReference type="InterPro" id="IPR010252">
    <property type="entry name" value="HutF"/>
</dbReference>
<accession>A0A3B0T1A6</accession>
<evidence type="ECO:0000256" key="1">
    <source>
        <dbReference type="ARBA" id="ARBA00001947"/>
    </source>
</evidence>
<dbReference type="AlphaFoldDB" id="A0A3B0T1A6"/>
<dbReference type="Pfam" id="PF01979">
    <property type="entry name" value="Amidohydro_1"/>
    <property type="match status" value="1"/>
</dbReference>
<keyword evidence="3 6" id="KW-0378">Hydrolase</keyword>
<protein>
    <submittedName>
        <fullName evidence="6">Formiminoglutamic iminohydrolase</fullName>
        <ecNumber evidence="6">3.5.3.13</ecNumber>
    </submittedName>
</protein>
<comment type="cofactor">
    <cofactor evidence="1">
        <name>Zn(2+)</name>
        <dbReference type="ChEBI" id="CHEBI:29105"/>
    </cofactor>
</comment>
<reference evidence="6" key="1">
    <citation type="submission" date="2018-06" db="EMBL/GenBank/DDBJ databases">
        <authorList>
            <person name="Zhirakovskaya E."/>
        </authorList>
    </citation>
    <scope>NUCLEOTIDE SEQUENCE</scope>
</reference>
<evidence type="ECO:0000259" key="5">
    <source>
        <dbReference type="Pfam" id="PF01979"/>
    </source>
</evidence>
<dbReference type="NCBIfam" id="TIGR02022">
    <property type="entry name" value="hutF"/>
    <property type="match status" value="1"/>
</dbReference>
<dbReference type="EC" id="3.5.3.13" evidence="6"/>
<proteinExistence type="predicted"/>
<dbReference type="GO" id="GO:0046872">
    <property type="term" value="F:metal ion binding"/>
    <property type="evidence" value="ECO:0007669"/>
    <property type="project" value="UniProtKB-KW"/>
</dbReference>
<dbReference type="SUPFAM" id="SSF51556">
    <property type="entry name" value="Metallo-dependent hydrolases"/>
    <property type="match status" value="1"/>
</dbReference>
<dbReference type="GO" id="GO:0050416">
    <property type="term" value="F:formimidoylglutamate deiminase activity"/>
    <property type="evidence" value="ECO:0007669"/>
    <property type="project" value="UniProtKB-EC"/>
</dbReference>
<dbReference type="InterPro" id="IPR051607">
    <property type="entry name" value="Metallo-dep_hydrolases"/>
</dbReference>
<dbReference type="EMBL" id="UOEL01000081">
    <property type="protein sequence ID" value="VAW12125.1"/>
    <property type="molecule type" value="Genomic_DNA"/>
</dbReference>
<dbReference type="NCBIfam" id="NF006681">
    <property type="entry name" value="PRK09229.1-2"/>
    <property type="match status" value="1"/>
</dbReference>
<organism evidence="6">
    <name type="scientific">hydrothermal vent metagenome</name>
    <dbReference type="NCBI Taxonomy" id="652676"/>
    <lineage>
        <taxon>unclassified sequences</taxon>
        <taxon>metagenomes</taxon>
        <taxon>ecological metagenomes</taxon>
    </lineage>
</organism>
<dbReference type="PANTHER" id="PTHR11271">
    <property type="entry name" value="GUANINE DEAMINASE"/>
    <property type="match status" value="1"/>
</dbReference>
<dbReference type="GO" id="GO:0019239">
    <property type="term" value="F:deaminase activity"/>
    <property type="evidence" value="ECO:0007669"/>
    <property type="project" value="TreeGrafter"/>
</dbReference>
<dbReference type="InterPro" id="IPR006680">
    <property type="entry name" value="Amidohydro-rel"/>
</dbReference>
<dbReference type="InterPro" id="IPR011059">
    <property type="entry name" value="Metal-dep_hydrolase_composite"/>
</dbReference>
<dbReference type="Gene3D" id="2.30.40.10">
    <property type="entry name" value="Urease, subunit C, domain 1"/>
    <property type="match status" value="1"/>
</dbReference>
<name>A0A3B0T1A6_9ZZZZ</name>